<dbReference type="EMBL" id="WUUS01000009">
    <property type="protein sequence ID" value="MXR42495.1"/>
    <property type="molecule type" value="Genomic_DNA"/>
</dbReference>
<reference evidence="2 3" key="1">
    <citation type="submission" date="2019-12" db="EMBL/GenBank/DDBJ databases">
        <title>Isolation and characterization of three novel carbon monoxide-oxidizing members of Halobacteria from salione crusts and soils.</title>
        <authorList>
            <person name="Myers M.R."/>
            <person name="King G.M."/>
        </authorList>
    </citation>
    <scope>NUCLEOTIDE SEQUENCE [LARGE SCALE GENOMIC DNA]</scope>
    <source>
        <strain evidence="2 3">WSA2</strain>
    </source>
</reference>
<protein>
    <submittedName>
        <fullName evidence="2">Glycosyltransferase</fullName>
    </submittedName>
</protein>
<proteinExistence type="predicted"/>
<keyword evidence="3" id="KW-1185">Reference proteome</keyword>
<dbReference type="Gene3D" id="3.40.50.2000">
    <property type="entry name" value="Glycogen Phosphorylase B"/>
    <property type="match status" value="2"/>
</dbReference>
<dbReference type="PANTHER" id="PTHR10788">
    <property type="entry name" value="TREHALOSE-6-PHOSPHATE SYNTHASE"/>
    <property type="match status" value="1"/>
</dbReference>
<dbReference type="GO" id="GO:0003825">
    <property type="term" value="F:alpha,alpha-trehalose-phosphate synthase (UDP-forming) activity"/>
    <property type="evidence" value="ECO:0007669"/>
    <property type="project" value="TreeGrafter"/>
</dbReference>
<gene>
    <name evidence="2" type="ORF">GRX01_14250</name>
</gene>
<dbReference type="Proteomes" id="UP000437065">
    <property type="component" value="Unassembled WGS sequence"/>
</dbReference>
<evidence type="ECO:0000313" key="2">
    <source>
        <dbReference type="EMBL" id="MXR42495.1"/>
    </source>
</evidence>
<dbReference type="OrthoDB" id="79955at2157"/>
<dbReference type="RefSeq" id="WP_159668854.1">
    <property type="nucleotide sequence ID" value="NZ_WUUS01000009.1"/>
</dbReference>
<organism evidence="2 3">
    <name type="scientific">Halobaculum saliterrae</name>
    <dbReference type="NCBI Taxonomy" id="2073113"/>
    <lineage>
        <taxon>Archaea</taxon>
        <taxon>Methanobacteriati</taxon>
        <taxon>Methanobacteriota</taxon>
        <taxon>Stenosarchaea group</taxon>
        <taxon>Halobacteria</taxon>
        <taxon>Halobacteriales</taxon>
        <taxon>Haloferacaceae</taxon>
        <taxon>Halobaculum</taxon>
    </lineage>
</organism>
<accession>A0A6B0SV38</accession>
<dbReference type="GO" id="GO:0005992">
    <property type="term" value="P:trehalose biosynthetic process"/>
    <property type="evidence" value="ECO:0007669"/>
    <property type="project" value="InterPro"/>
</dbReference>
<dbReference type="Pfam" id="PF00982">
    <property type="entry name" value="Glyco_transf_20"/>
    <property type="match status" value="1"/>
</dbReference>
<dbReference type="SUPFAM" id="SSF53756">
    <property type="entry name" value="UDP-Glycosyltransferase/glycogen phosphorylase"/>
    <property type="match status" value="1"/>
</dbReference>
<evidence type="ECO:0000256" key="1">
    <source>
        <dbReference type="SAM" id="MobiDB-lite"/>
    </source>
</evidence>
<comment type="caution">
    <text evidence="2">The sequence shown here is derived from an EMBL/GenBank/DDBJ whole genome shotgun (WGS) entry which is preliminary data.</text>
</comment>
<dbReference type="AlphaFoldDB" id="A0A6B0SV38"/>
<sequence length="510" mass="57258">MAESEGGREVVAEHDQRRGGTERPTIGEGVEVVVVSNRQPYRHSWGDNGIEVDRPTGGLTAGLDTVVRRIEGSWIAWGDGDADAEAVDEHDRVSVPPDAEDGYPLRRVWLTEDQVDGYYYGFSNRVLWPICHGALTRVHSESEYWEAYEAVNERFADAVGERVGRGDVVWLQDYHFGLLPQMLRSRVPEDVLVTHFWHIPWPGWDTFRACPHGSEVLRGLLGNDLFVVHTERYRQNFLDCVEAAIPDAVVDRAAGRVFHEDGVTTVEAYPLGVDTERILELATDGDADERWRRIRSRYGIGEGVRVGVGVDRLDYTKGIPQRIDAVERLLERHPECRGTFTLVQIGSESRSRIPAYRELQTAVVEGVNRVNARFRTDDWRPIVYTTDRLSDRELYTLYRNADVGVVSPIRDGMNLVAQEYVAAQADGNGVLVLSRQAGAHDLIGEDAVSITPQDTDEFAGALHAALTMPEERRRERMGALVETCRSFDTEVWIEDVLGSVARLREEGHGG</sequence>
<feature type="compositionally biased region" description="Basic and acidic residues" evidence="1">
    <location>
        <begin position="1"/>
        <end position="21"/>
    </location>
</feature>
<dbReference type="InterPro" id="IPR001830">
    <property type="entry name" value="Glyco_trans_20"/>
</dbReference>
<name>A0A6B0SV38_9EURY</name>
<evidence type="ECO:0000313" key="3">
    <source>
        <dbReference type="Proteomes" id="UP000437065"/>
    </source>
</evidence>
<dbReference type="CDD" id="cd03788">
    <property type="entry name" value="GT20_TPS"/>
    <property type="match status" value="1"/>
</dbReference>
<dbReference type="PANTHER" id="PTHR10788:SF106">
    <property type="entry name" value="BCDNA.GH08860"/>
    <property type="match status" value="1"/>
</dbReference>
<feature type="region of interest" description="Disordered" evidence="1">
    <location>
        <begin position="1"/>
        <end position="24"/>
    </location>
</feature>
<keyword evidence="2" id="KW-0808">Transferase</keyword>